<reference evidence="2 3" key="1">
    <citation type="journal article" date="2015" name="Stand. Genomic Sci.">
        <title>Genomic Encyclopedia of Bacterial and Archaeal Type Strains, Phase III: the genomes of soil and plant-associated and newly described type strains.</title>
        <authorList>
            <person name="Whitman W.B."/>
            <person name="Woyke T."/>
            <person name="Klenk H.P."/>
            <person name="Zhou Y."/>
            <person name="Lilburn T.G."/>
            <person name="Beck B.J."/>
            <person name="De Vos P."/>
            <person name="Vandamme P."/>
            <person name="Eisen J.A."/>
            <person name="Garrity G."/>
            <person name="Hugenholtz P."/>
            <person name="Kyrpides N.C."/>
        </authorList>
    </citation>
    <scope>NUCLEOTIDE SEQUENCE [LARGE SCALE GENOMIC DNA]</scope>
    <source>
        <strain evidence="2 3">CGMCC 1.7271</strain>
    </source>
</reference>
<dbReference type="EMBL" id="VLLE01000002">
    <property type="protein sequence ID" value="TWI85579.1"/>
    <property type="molecule type" value="Genomic_DNA"/>
</dbReference>
<dbReference type="Proteomes" id="UP000316167">
    <property type="component" value="Unassembled WGS sequence"/>
</dbReference>
<feature type="signal peptide" evidence="1">
    <location>
        <begin position="1"/>
        <end position="20"/>
    </location>
</feature>
<dbReference type="SUPFAM" id="SSF48452">
    <property type="entry name" value="TPR-like"/>
    <property type="match status" value="1"/>
</dbReference>
<accession>A0A562SWA2</accession>
<comment type="caution">
    <text evidence="2">The sequence shown here is derived from an EMBL/GenBank/DDBJ whole genome shotgun (WGS) entry which is preliminary data.</text>
</comment>
<keyword evidence="1" id="KW-0732">Signal</keyword>
<proteinExistence type="predicted"/>
<evidence type="ECO:0000256" key="1">
    <source>
        <dbReference type="SAM" id="SignalP"/>
    </source>
</evidence>
<evidence type="ECO:0000313" key="2">
    <source>
        <dbReference type="EMBL" id="TWI85579.1"/>
    </source>
</evidence>
<dbReference type="Pfam" id="PF12771">
    <property type="entry name" value="SusD-like_2"/>
    <property type="match status" value="1"/>
</dbReference>
<evidence type="ECO:0000313" key="3">
    <source>
        <dbReference type="Proteomes" id="UP000316167"/>
    </source>
</evidence>
<dbReference type="Gene3D" id="1.25.40.390">
    <property type="match status" value="1"/>
</dbReference>
<organism evidence="2 3">
    <name type="scientific">Lacibacter cauensis</name>
    <dbReference type="NCBI Taxonomy" id="510947"/>
    <lineage>
        <taxon>Bacteria</taxon>
        <taxon>Pseudomonadati</taxon>
        <taxon>Bacteroidota</taxon>
        <taxon>Chitinophagia</taxon>
        <taxon>Chitinophagales</taxon>
        <taxon>Chitinophagaceae</taxon>
        <taxon>Lacibacter</taxon>
    </lineage>
</organism>
<sequence length="530" mass="57531">MYMTKRFKLLLFISAGFLLASCDKDFVKVNTNPYAANTVDPALLLAGAQRSHLGTWAAEHTIVQQFVSPYNTGATLGFNFNEDIDGISTPKWDQSYAGLANGNLPPVKNLVQAINILGNSTTRVNLLSMLRIWKAQVFMGLVDTYGDVPYFDAGKGISDLIFYPKYDDDAAIYDNLYAELKAAINAMNPSGDFVAADLFYGTNGHSTTRTSNAANQVAKWKKLGYSLMLRLGMRYSKINTTKAQSIVAEAFAGGVMTANSDNAFIKYDGTLYTQLDNATLRNFSQFNYAAEPFVNQLKSTNDPRGRFIVANFSNPGNVSSQPNPDTVLANQFGVPIGVTDGQITATGSPYRGARSGGLNYSQINVWTVGSPAAPDMYVTYAQTSLLLAEAAKRGWIPGGDATAKTYYEAAITADIAAYTLYPGTAAVPGAEVTAYINHPSVLYNPTDALKLINTQYWIANIRNGSEAFANFRRSSFPTLNPNLFNNKLNGGFVRRMSYPDAEASANTANYQAASTAIGGDKLTSRVFWDN</sequence>
<protein>
    <submittedName>
        <fullName evidence="2">SusD-like starch-binding protein associating with outer membrane</fullName>
    </submittedName>
</protein>
<gene>
    <name evidence="2" type="ORF">IQ13_0742</name>
</gene>
<feature type="chain" id="PRO_5022150624" evidence="1">
    <location>
        <begin position="21"/>
        <end position="530"/>
    </location>
</feature>
<dbReference type="PROSITE" id="PS51257">
    <property type="entry name" value="PROKAR_LIPOPROTEIN"/>
    <property type="match status" value="1"/>
</dbReference>
<keyword evidence="3" id="KW-1185">Reference proteome</keyword>
<name>A0A562SWA2_9BACT</name>
<dbReference type="InterPro" id="IPR011990">
    <property type="entry name" value="TPR-like_helical_dom_sf"/>
</dbReference>
<dbReference type="InterPro" id="IPR041662">
    <property type="entry name" value="SusD-like_2"/>
</dbReference>
<dbReference type="AlphaFoldDB" id="A0A562SWA2"/>